<dbReference type="PANTHER" id="PTHR21502">
    <property type="entry name" value="ZINC FINGER PROTEIN DZIP1"/>
    <property type="match status" value="1"/>
</dbReference>
<accession>A0ABD3NFG8</accession>
<dbReference type="InterPro" id="IPR032714">
    <property type="entry name" value="DZIP1_N"/>
</dbReference>
<feature type="region of interest" description="Disordered" evidence="3">
    <location>
        <begin position="486"/>
        <end position="559"/>
    </location>
</feature>
<feature type="domain" description="Cilium assembly protein DZIP1 N-terminal" evidence="4">
    <location>
        <begin position="33"/>
        <end position="150"/>
    </location>
</feature>
<organism evidence="5 6">
    <name type="scientific">Cyclotella atomus</name>
    <dbReference type="NCBI Taxonomy" id="382360"/>
    <lineage>
        <taxon>Eukaryota</taxon>
        <taxon>Sar</taxon>
        <taxon>Stramenopiles</taxon>
        <taxon>Ochrophyta</taxon>
        <taxon>Bacillariophyta</taxon>
        <taxon>Coscinodiscophyceae</taxon>
        <taxon>Thalassiosirophycidae</taxon>
        <taxon>Stephanodiscales</taxon>
        <taxon>Stephanodiscaceae</taxon>
        <taxon>Cyclotella</taxon>
    </lineage>
</organism>
<dbReference type="GO" id="GO:0008270">
    <property type="term" value="F:zinc ion binding"/>
    <property type="evidence" value="ECO:0007669"/>
    <property type="project" value="UniProtKB-KW"/>
</dbReference>
<evidence type="ECO:0000259" key="4">
    <source>
        <dbReference type="Pfam" id="PF13815"/>
    </source>
</evidence>
<feature type="compositionally biased region" description="Basic and acidic residues" evidence="3">
    <location>
        <begin position="507"/>
        <end position="519"/>
    </location>
</feature>
<dbReference type="Proteomes" id="UP001530400">
    <property type="component" value="Unassembled WGS sequence"/>
</dbReference>
<gene>
    <name evidence="5" type="ORF">ACHAWO_012333</name>
</gene>
<evidence type="ECO:0000313" key="5">
    <source>
        <dbReference type="EMBL" id="KAL3771600.1"/>
    </source>
</evidence>
<dbReference type="PANTHER" id="PTHR21502:SF3">
    <property type="entry name" value="CILIUM ASSEMBLY PROTEIN DZIP1L"/>
    <property type="match status" value="1"/>
</dbReference>
<evidence type="ECO:0000313" key="6">
    <source>
        <dbReference type="Proteomes" id="UP001530400"/>
    </source>
</evidence>
<protein>
    <recommendedName>
        <fullName evidence="4">Cilium assembly protein DZIP1 N-terminal domain-containing protein</fullName>
    </recommendedName>
</protein>
<dbReference type="InterPro" id="IPR029071">
    <property type="entry name" value="Ubiquitin-like_domsf"/>
</dbReference>
<proteinExistence type="predicted"/>
<evidence type="ECO:0000256" key="2">
    <source>
        <dbReference type="SAM" id="Coils"/>
    </source>
</evidence>
<evidence type="ECO:0000256" key="3">
    <source>
        <dbReference type="SAM" id="MobiDB-lite"/>
    </source>
</evidence>
<keyword evidence="6" id="KW-1185">Reference proteome</keyword>
<name>A0ABD3NFG8_9STRA</name>
<evidence type="ECO:0000256" key="1">
    <source>
        <dbReference type="ARBA" id="ARBA00023054"/>
    </source>
</evidence>
<sequence>MAAAKPYNRNASTLEDAPPKPTFAETVLFNKGFRFQSRLGEDKVDLRAISKVNIDRVIKEVDLEVLQNLVENLTFGELTEEDLDLYSNNVFVKLFQVSQLTLEHLLDVQDTLCANLNGLAKKYAAKKREAESLSLNLSRQDAQVATLRDELYHVKGSVVQQRMVSPTGVQETLNPAAFLSQEKRVESVLADDGTTNEGDVNVAESPKPAESIECKSTIKLNIVSSIHGRYLLLSVDSLITVKDLMKELVEKLASEDTSDSDFYCLIFKGTKLMDPRQTIRDAGIDSNNNALVLELYLPDAKCDDDSTKSAVLAVEASDAQALEGALATKIDELISTTQNSHKELTEASRTLQHQASLQDEHNKSILSFLELHLKGLEGAVRDEIQRGLHDAMSQFGRTLASSINTSDHVAPELEASAQLEIGEIESDDGELAKDHSAKDVKSIDVEPKPKRKVDLWIDTSLSEAKAAESPYLLESPLELDVVVDKSANDNSGNEDVVFQLPNAYSPKTDETKSPSEERSPTPAKEVPTVVGAGEADKSTKDEEPNLKPTLVSMPTPPSLKKLHGMDHHFRFSEYESEDCVSVDVVNQSYDSNNDFSKICGFTPTEITSGASEKGGVADLDLHSVEVSQSEFQVVTESTLKVEEAKDGDKSNSMSRNRTSKKFSFKGMLPKMMKSKGTRGLAGKKGERYGV</sequence>
<dbReference type="InterPro" id="IPR051241">
    <property type="entry name" value="DZIP_RILPL"/>
</dbReference>
<reference evidence="5 6" key="1">
    <citation type="submission" date="2024-10" db="EMBL/GenBank/DDBJ databases">
        <title>Updated reference genomes for cyclostephanoid diatoms.</title>
        <authorList>
            <person name="Roberts W.R."/>
            <person name="Alverson A.J."/>
        </authorList>
    </citation>
    <scope>NUCLEOTIDE SEQUENCE [LARGE SCALE GENOMIC DNA]</scope>
    <source>
        <strain evidence="5 6">AJA010-31</strain>
    </source>
</reference>
<dbReference type="Pfam" id="PF13815">
    <property type="entry name" value="Dzip-like_N"/>
    <property type="match status" value="1"/>
</dbReference>
<dbReference type="EMBL" id="JALLPJ020001285">
    <property type="protein sequence ID" value="KAL3771600.1"/>
    <property type="molecule type" value="Genomic_DNA"/>
</dbReference>
<keyword evidence="1 2" id="KW-0175">Coiled coil</keyword>
<feature type="compositionally biased region" description="Basic and acidic residues" evidence="3">
    <location>
        <begin position="534"/>
        <end position="545"/>
    </location>
</feature>
<comment type="caution">
    <text evidence="5">The sequence shown here is derived from an EMBL/GenBank/DDBJ whole genome shotgun (WGS) entry which is preliminary data.</text>
</comment>
<dbReference type="SUPFAM" id="SSF54236">
    <property type="entry name" value="Ubiquitin-like"/>
    <property type="match status" value="1"/>
</dbReference>
<dbReference type="GO" id="GO:0005737">
    <property type="term" value="C:cytoplasm"/>
    <property type="evidence" value="ECO:0007669"/>
    <property type="project" value="UniProtKB-SubCell"/>
</dbReference>
<dbReference type="AlphaFoldDB" id="A0ABD3NFG8"/>
<feature type="coiled-coil region" evidence="2">
    <location>
        <begin position="116"/>
        <end position="150"/>
    </location>
</feature>